<keyword evidence="2" id="KW-0238">DNA-binding</keyword>
<dbReference type="PANTHER" id="PTHR43132">
    <property type="entry name" value="ARSENICAL RESISTANCE OPERON REPRESSOR ARSR-RELATED"/>
    <property type="match status" value="1"/>
</dbReference>
<dbReference type="SMART" id="SM00418">
    <property type="entry name" value="HTH_ARSR"/>
    <property type="match status" value="1"/>
</dbReference>
<comment type="caution">
    <text evidence="5">The sequence shown here is derived from an EMBL/GenBank/DDBJ whole genome shotgun (WGS) entry which is preliminary data.</text>
</comment>
<feature type="domain" description="HTH arsR-type" evidence="4">
    <location>
        <begin position="249"/>
        <end position="320"/>
    </location>
</feature>
<dbReference type="EMBL" id="JAJVCN010000004">
    <property type="protein sequence ID" value="MCE7011090.1"/>
    <property type="molecule type" value="Genomic_DNA"/>
</dbReference>
<evidence type="ECO:0000259" key="4">
    <source>
        <dbReference type="SMART" id="SM00418"/>
    </source>
</evidence>
<evidence type="ECO:0000256" key="3">
    <source>
        <dbReference type="ARBA" id="ARBA00023163"/>
    </source>
</evidence>
<keyword evidence="3" id="KW-0804">Transcription</keyword>
<dbReference type="Pfam" id="PF12840">
    <property type="entry name" value="HTH_20"/>
    <property type="match status" value="1"/>
</dbReference>
<sequence>MLRIVFTDRDLARVRVASVPDPLWEITNSLDRLQTTDGRHEFGQWHGNTVRTLAKADFRRTVARFLIPLLPRAAYFPDFLTPAEGRESFEAGLDSILRAPHDRVTFEIETLDRLHGAPSWARSVASNDMRKELVLALRKYHDLVIAPHESLIQPAVGRDRVARGRAMLDGGVDALLNSFGPLMRWRPPVLELDYPVTREIHLGGRGLTLVPSYFCWHRPVTLADPDLPPVLIYPLVNTIANEHGLPGNAHAAALIGPTRAAVLAATTYGMTTSEIARTAGISPQTTSHHLNVLRDSKLITSYRHRNTVLHVITPLGTILLAG</sequence>
<dbReference type="Proteomes" id="UP001521150">
    <property type="component" value="Unassembled WGS sequence"/>
</dbReference>
<evidence type="ECO:0000313" key="5">
    <source>
        <dbReference type="EMBL" id="MCE7011090.1"/>
    </source>
</evidence>
<accession>A0ABS8ZTM6</accession>
<dbReference type="RefSeq" id="WP_233733428.1">
    <property type="nucleotide sequence ID" value="NZ_JAJVCN010000004.1"/>
</dbReference>
<evidence type="ECO:0000256" key="2">
    <source>
        <dbReference type="ARBA" id="ARBA00023125"/>
    </source>
</evidence>
<gene>
    <name evidence="5" type="ORF">LWC34_51050</name>
</gene>
<organism evidence="5 6">
    <name type="scientific">Kibdelosporangium philippinense</name>
    <dbReference type="NCBI Taxonomy" id="211113"/>
    <lineage>
        <taxon>Bacteria</taxon>
        <taxon>Bacillati</taxon>
        <taxon>Actinomycetota</taxon>
        <taxon>Actinomycetes</taxon>
        <taxon>Pseudonocardiales</taxon>
        <taxon>Pseudonocardiaceae</taxon>
        <taxon>Kibdelosporangium</taxon>
    </lineage>
</organism>
<dbReference type="InterPro" id="IPR036388">
    <property type="entry name" value="WH-like_DNA-bd_sf"/>
</dbReference>
<dbReference type="InterPro" id="IPR036390">
    <property type="entry name" value="WH_DNA-bd_sf"/>
</dbReference>
<dbReference type="Gene3D" id="1.10.10.10">
    <property type="entry name" value="Winged helix-like DNA-binding domain superfamily/Winged helix DNA-binding domain"/>
    <property type="match status" value="1"/>
</dbReference>
<reference evidence="5 6" key="1">
    <citation type="submission" date="2021-12" db="EMBL/GenBank/DDBJ databases">
        <title>Genome sequence of Kibdelosporangium philippinense ATCC 49844.</title>
        <authorList>
            <person name="Fedorov E.A."/>
            <person name="Omeragic M."/>
            <person name="Shalygina K.F."/>
            <person name="Maclea K.S."/>
        </authorList>
    </citation>
    <scope>NUCLEOTIDE SEQUENCE [LARGE SCALE GENOMIC DNA]</scope>
    <source>
        <strain evidence="5 6">ATCC 49844</strain>
    </source>
</reference>
<name>A0ABS8ZTM6_9PSEU</name>
<evidence type="ECO:0000313" key="6">
    <source>
        <dbReference type="Proteomes" id="UP001521150"/>
    </source>
</evidence>
<evidence type="ECO:0000256" key="1">
    <source>
        <dbReference type="ARBA" id="ARBA00023015"/>
    </source>
</evidence>
<dbReference type="CDD" id="cd00090">
    <property type="entry name" value="HTH_ARSR"/>
    <property type="match status" value="1"/>
</dbReference>
<dbReference type="PANTHER" id="PTHR43132:SF8">
    <property type="entry name" value="HTH-TYPE TRANSCRIPTIONAL REGULATOR KMTR"/>
    <property type="match status" value="1"/>
</dbReference>
<dbReference type="InterPro" id="IPR011991">
    <property type="entry name" value="ArsR-like_HTH"/>
</dbReference>
<protein>
    <submittedName>
        <fullName evidence="5">Helix-turn-helix domain-containing protein</fullName>
    </submittedName>
</protein>
<keyword evidence="1" id="KW-0805">Transcription regulation</keyword>
<dbReference type="InterPro" id="IPR051011">
    <property type="entry name" value="Metal_resp_trans_reg"/>
</dbReference>
<keyword evidence="6" id="KW-1185">Reference proteome</keyword>
<dbReference type="SUPFAM" id="SSF46785">
    <property type="entry name" value="Winged helix' DNA-binding domain"/>
    <property type="match status" value="1"/>
</dbReference>
<dbReference type="InterPro" id="IPR001845">
    <property type="entry name" value="HTH_ArsR_DNA-bd_dom"/>
</dbReference>
<proteinExistence type="predicted"/>